<sequence length="429" mass="49424">MILAFRWFGVSVFVKVFSVILLVLSFGFSNPAKSCDEPGEVYSADIISVFLDFPFFNQYIRESLPVINYVRDRQVSQVHVKINRQRSGAGGENYVISFLGRQRFEDMNNEITYWAPASNTEDDTRRGLVERLKLGLAPYLANTGLNSLITVNISDSIMSMERKPVDDPWKNWVFEVYGGANFYKEASQTKFNSRWGFYADKVSDDWKIRMRPYFNLNKSNYTSEEDGEIESNNYRHGFEGYMIRSLSQHWSAGLFLNMLTSTFHNMEFNVEPTPGIEYSLFPYSDATEKAITFAYTMGAAQNYYLEETIFLKKQETLFKQALRIAVDFDQPWGSLWGGIKGSHYFHDFDANRLEFYSGFSLRLIKGLSLSFHSDLDLTNDLLTIPAGEATLEELLLQERAQSTSYQIYTNVGISYRFGSEFSNVVNTRF</sequence>
<proteinExistence type="predicted"/>
<keyword evidence="1" id="KW-0812">Transmembrane</keyword>
<dbReference type="AlphaFoldDB" id="A0A2T0XQ01"/>
<evidence type="ECO:0000313" key="3">
    <source>
        <dbReference type="Proteomes" id="UP000252733"/>
    </source>
</evidence>
<gene>
    <name evidence="2" type="ORF">DFO77_11991</name>
</gene>
<dbReference type="Proteomes" id="UP000252733">
    <property type="component" value="Unassembled WGS sequence"/>
</dbReference>
<reference evidence="2 3" key="1">
    <citation type="submission" date="2018-07" db="EMBL/GenBank/DDBJ databases">
        <title>Freshwater and sediment microbial communities from various areas in North America, analyzing microbe dynamics in response to fracking.</title>
        <authorList>
            <person name="Lamendella R."/>
        </authorList>
    </citation>
    <scope>NUCLEOTIDE SEQUENCE [LARGE SCALE GENOMIC DNA]</scope>
    <source>
        <strain evidence="2 3">160A</strain>
    </source>
</reference>
<protein>
    <submittedName>
        <fullName evidence="2">Uncharacterized protein</fullName>
    </submittedName>
</protein>
<name>A0A2T0XQ01_9BACT</name>
<evidence type="ECO:0000313" key="2">
    <source>
        <dbReference type="EMBL" id="RCW31123.1"/>
    </source>
</evidence>
<evidence type="ECO:0000256" key="1">
    <source>
        <dbReference type="SAM" id="Phobius"/>
    </source>
</evidence>
<organism evidence="2 3">
    <name type="scientific">Marinilabilia salmonicolor</name>
    <dbReference type="NCBI Taxonomy" id="989"/>
    <lineage>
        <taxon>Bacteria</taxon>
        <taxon>Pseudomonadati</taxon>
        <taxon>Bacteroidota</taxon>
        <taxon>Bacteroidia</taxon>
        <taxon>Marinilabiliales</taxon>
        <taxon>Marinilabiliaceae</taxon>
        <taxon>Marinilabilia</taxon>
    </lineage>
</organism>
<feature type="transmembrane region" description="Helical" evidence="1">
    <location>
        <begin position="7"/>
        <end position="28"/>
    </location>
</feature>
<keyword evidence="1" id="KW-0472">Membrane</keyword>
<keyword evidence="1" id="KW-1133">Transmembrane helix</keyword>
<comment type="caution">
    <text evidence="2">The sequence shown here is derived from an EMBL/GenBank/DDBJ whole genome shotgun (WGS) entry which is preliminary data.</text>
</comment>
<keyword evidence="3" id="KW-1185">Reference proteome</keyword>
<dbReference type="OrthoDB" id="1489343at2"/>
<accession>A0A2T0XQ01</accession>
<dbReference type="STRING" id="1168289.GCA_000259075_00787"/>
<dbReference type="EMBL" id="QPIZ01000019">
    <property type="protein sequence ID" value="RCW31123.1"/>
    <property type="molecule type" value="Genomic_DNA"/>
</dbReference>
<dbReference type="RefSeq" id="WP_106152398.1">
    <property type="nucleotide sequence ID" value="NZ_PVTS01000004.1"/>
</dbReference>